<dbReference type="KEGG" id="bxe:Bxe_A2728"/>
<feature type="domain" description="HTH luxR-type" evidence="4">
    <location>
        <begin position="205"/>
        <end position="270"/>
    </location>
</feature>
<dbReference type="Gene3D" id="1.10.10.10">
    <property type="entry name" value="Winged helix-like DNA-binding domain superfamily/Winged helix DNA-binding domain"/>
    <property type="match status" value="1"/>
</dbReference>
<dbReference type="InterPro" id="IPR036388">
    <property type="entry name" value="WH-like_DNA-bd_sf"/>
</dbReference>
<dbReference type="PRINTS" id="PR00038">
    <property type="entry name" value="HTHLUXR"/>
</dbReference>
<dbReference type="PROSITE" id="PS50043">
    <property type="entry name" value="HTH_LUXR_2"/>
    <property type="match status" value="1"/>
</dbReference>
<dbReference type="InterPro" id="IPR016032">
    <property type="entry name" value="Sig_transdc_resp-reg_C-effctor"/>
</dbReference>
<dbReference type="Proteomes" id="UP000001817">
    <property type="component" value="Chromosome 1"/>
</dbReference>
<organism evidence="5 6">
    <name type="scientific">Paraburkholderia xenovorans (strain LB400)</name>
    <dbReference type="NCBI Taxonomy" id="266265"/>
    <lineage>
        <taxon>Bacteria</taxon>
        <taxon>Pseudomonadati</taxon>
        <taxon>Pseudomonadota</taxon>
        <taxon>Betaproteobacteria</taxon>
        <taxon>Burkholderiales</taxon>
        <taxon>Burkholderiaceae</taxon>
        <taxon>Paraburkholderia</taxon>
    </lineage>
</organism>
<sequence>MRAWYLDRPPPVGTLDLNRATGLVAALGAAETNAFAAAVLRLLGDVAAISQCTVFAYEAGLRPRTVAVADYRGGAYLREVADIYARRFYALDGNQQIVAEASPRKPGTSLTMHQQAIDDIKHEAYRAACYSGPNVSDRIALLSRQSEDVWLSVNLYRDRQYGVFRQDEIARLETLAPLVVHAAQQHYALSGQRQASIPQLMLARLLRHCPALSKRELDVLRGVLEGHTTNEIAELIGVKASSVTTYQKRAYRRLGISSQRQLFALCLNSLPA</sequence>
<keyword evidence="3" id="KW-0804">Transcription</keyword>
<evidence type="ECO:0000256" key="2">
    <source>
        <dbReference type="ARBA" id="ARBA00023125"/>
    </source>
</evidence>
<dbReference type="GO" id="GO:0006355">
    <property type="term" value="P:regulation of DNA-templated transcription"/>
    <property type="evidence" value="ECO:0007669"/>
    <property type="project" value="InterPro"/>
</dbReference>
<dbReference type="CDD" id="cd06170">
    <property type="entry name" value="LuxR_C_like"/>
    <property type="match status" value="1"/>
</dbReference>
<dbReference type="STRING" id="266265.Bxe_A2728"/>
<name>Q140K3_PARXL</name>
<evidence type="ECO:0000313" key="5">
    <source>
        <dbReference type="EMBL" id="ABE30236.1"/>
    </source>
</evidence>
<dbReference type="AlphaFoldDB" id="Q140K3"/>
<protein>
    <submittedName>
        <fullName evidence="5">Transcriptional regulator, LuxR family</fullName>
    </submittedName>
</protein>
<dbReference type="PANTHER" id="PTHR44688">
    <property type="entry name" value="DNA-BINDING TRANSCRIPTIONAL ACTIVATOR DEVR_DOSR"/>
    <property type="match status" value="1"/>
</dbReference>
<dbReference type="SUPFAM" id="SSF46894">
    <property type="entry name" value="C-terminal effector domain of the bipartite response regulators"/>
    <property type="match status" value="1"/>
</dbReference>
<dbReference type="OrthoDB" id="7009766at2"/>
<keyword evidence="1" id="KW-0805">Transcription regulation</keyword>
<evidence type="ECO:0000259" key="4">
    <source>
        <dbReference type="PROSITE" id="PS50043"/>
    </source>
</evidence>
<dbReference type="RefSeq" id="WP_011487933.1">
    <property type="nucleotide sequence ID" value="NC_007951.1"/>
</dbReference>
<dbReference type="PATRIC" id="fig|266265.5.peg.1766"/>
<gene>
    <name evidence="5" type="ORF">Bxe_A2728</name>
</gene>
<dbReference type="PANTHER" id="PTHR44688:SF16">
    <property type="entry name" value="DNA-BINDING TRANSCRIPTIONAL ACTIVATOR DEVR_DOSR"/>
    <property type="match status" value="1"/>
</dbReference>
<evidence type="ECO:0000256" key="3">
    <source>
        <dbReference type="ARBA" id="ARBA00023163"/>
    </source>
</evidence>
<evidence type="ECO:0000313" key="6">
    <source>
        <dbReference type="Proteomes" id="UP000001817"/>
    </source>
</evidence>
<keyword evidence="2" id="KW-0238">DNA-binding</keyword>
<keyword evidence="6" id="KW-1185">Reference proteome</keyword>
<accession>Q140K3</accession>
<dbReference type="eggNOG" id="COG2197">
    <property type="taxonomic scope" value="Bacteria"/>
</dbReference>
<evidence type="ECO:0000256" key="1">
    <source>
        <dbReference type="ARBA" id="ARBA00023015"/>
    </source>
</evidence>
<dbReference type="EMBL" id="CP000270">
    <property type="protein sequence ID" value="ABE30236.1"/>
    <property type="molecule type" value="Genomic_DNA"/>
</dbReference>
<dbReference type="SMART" id="SM00421">
    <property type="entry name" value="HTH_LUXR"/>
    <property type="match status" value="1"/>
</dbReference>
<reference evidence="5 6" key="1">
    <citation type="journal article" date="2006" name="Proc. Natl. Acad. Sci. U.S.A.">
        <title>Burkholderia xenovorans LB400 harbors a multi-replicon, 9.73-Mbp genome shaped for versatility.</title>
        <authorList>
            <person name="Chain P.S."/>
            <person name="Denef V.J."/>
            <person name="Konstantinidis K.T."/>
            <person name="Vergez L.M."/>
            <person name="Agullo L."/>
            <person name="Reyes V.L."/>
            <person name="Hauser L."/>
            <person name="Cordova M."/>
            <person name="Gomez L."/>
            <person name="Gonzalez M."/>
            <person name="Land M."/>
            <person name="Lao V."/>
            <person name="Larimer F."/>
            <person name="LiPuma J.J."/>
            <person name="Mahenthiralingam E."/>
            <person name="Malfatti S.A."/>
            <person name="Marx C.J."/>
            <person name="Parnell J.J."/>
            <person name="Ramette A."/>
            <person name="Richardson P."/>
            <person name="Seeger M."/>
            <person name="Smith D."/>
            <person name="Spilker T."/>
            <person name="Sul W.J."/>
            <person name="Tsoi T.V."/>
            <person name="Ulrich L.E."/>
            <person name="Zhulin I.B."/>
            <person name="Tiedje J.M."/>
        </authorList>
    </citation>
    <scope>NUCLEOTIDE SEQUENCE [LARGE SCALE GENOMIC DNA]</scope>
    <source>
        <strain evidence="5 6">LB400</strain>
    </source>
</reference>
<dbReference type="InterPro" id="IPR000792">
    <property type="entry name" value="Tscrpt_reg_LuxR_C"/>
</dbReference>
<dbReference type="PROSITE" id="PS00622">
    <property type="entry name" value="HTH_LUXR_1"/>
    <property type="match status" value="1"/>
</dbReference>
<proteinExistence type="predicted"/>
<dbReference type="GO" id="GO:0003677">
    <property type="term" value="F:DNA binding"/>
    <property type="evidence" value="ECO:0007669"/>
    <property type="project" value="UniProtKB-KW"/>
</dbReference>
<dbReference type="Pfam" id="PF00196">
    <property type="entry name" value="GerE"/>
    <property type="match status" value="1"/>
</dbReference>
<dbReference type="KEGG" id="bxb:DR64_411"/>